<feature type="compositionally biased region" description="Polar residues" evidence="1">
    <location>
        <begin position="40"/>
        <end position="50"/>
    </location>
</feature>
<name>A0AAD4QYN8_9BILA</name>
<reference evidence="2" key="1">
    <citation type="submission" date="2022-01" db="EMBL/GenBank/DDBJ databases">
        <title>Genome Sequence Resource for Two Populations of Ditylenchus destructor, the Migratory Endoparasitic Phytonematode.</title>
        <authorList>
            <person name="Zhang H."/>
            <person name="Lin R."/>
            <person name="Xie B."/>
        </authorList>
    </citation>
    <scope>NUCLEOTIDE SEQUENCE</scope>
    <source>
        <strain evidence="2">BazhouSP</strain>
    </source>
</reference>
<protein>
    <submittedName>
        <fullName evidence="2">Uncharacterized protein</fullName>
    </submittedName>
</protein>
<accession>A0AAD4QYN8</accession>
<organism evidence="2 3">
    <name type="scientific">Ditylenchus destructor</name>
    <dbReference type="NCBI Taxonomy" id="166010"/>
    <lineage>
        <taxon>Eukaryota</taxon>
        <taxon>Metazoa</taxon>
        <taxon>Ecdysozoa</taxon>
        <taxon>Nematoda</taxon>
        <taxon>Chromadorea</taxon>
        <taxon>Rhabditida</taxon>
        <taxon>Tylenchina</taxon>
        <taxon>Tylenchomorpha</taxon>
        <taxon>Sphaerularioidea</taxon>
        <taxon>Anguinidae</taxon>
        <taxon>Anguininae</taxon>
        <taxon>Ditylenchus</taxon>
    </lineage>
</organism>
<sequence>MGRPKKYATALEAEEANRARRRERYRKEVDAAKQPRDNLPPNTTPVSVRNSTRRNISRGSSAVNNVSCSTSNGQFSDNEDETQPENCALLKLTDPQCLHELKWWSNCCVFLLSKSRNRFSLRTTIYRLLHHLNQQMTLVTIV</sequence>
<evidence type="ECO:0000256" key="1">
    <source>
        <dbReference type="SAM" id="MobiDB-lite"/>
    </source>
</evidence>
<evidence type="ECO:0000313" key="2">
    <source>
        <dbReference type="EMBL" id="KAI1698281.1"/>
    </source>
</evidence>
<keyword evidence="3" id="KW-1185">Reference proteome</keyword>
<evidence type="ECO:0000313" key="3">
    <source>
        <dbReference type="Proteomes" id="UP001201812"/>
    </source>
</evidence>
<feature type="compositionally biased region" description="Basic and acidic residues" evidence="1">
    <location>
        <begin position="25"/>
        <end position="36"/>
    </location>
</feature>
<feature type="compositionally biased region" description="Polar residues" evidence="1">
    <location>
        <begin position="57"/>
        <end position="76"/>
    </location>
</feature>
<feature type="region of interest" description="Disordered" evidence="1">
    <location>
        <begin position="1"/>
        <end position="82"/>
    </location>
</feature>
<dbReference type="EMBL" id="JAKKPZ010000225">
    <property type="protein sequence ID" value="KAI1698281.1"/>
    <property type="molecule type" value="Genomic_DNA"/>
</dbReference>
<dbReference type="AlphaFoldDB" id="A0AAD4QYN8"/>
<gene>
    <name evidence="2" type="ORF">DdX_17989</name>
</gene>
<comment type="caution">
    <text evidence="2">The sequence shown here is derived from an EMBL/GenBank/DDBJ whole genome shotgun (WGS) entry which is preliminary data.</text>
</comment>
<dbReference type="Proteomes" id="UP001201812">
    <property type="component" value="Unassembled WGS sequence"/>
</dbReference>
<proteinExistence type="predicted"/>